<name>A0A195BN74_9HYME</name>
<gene>
    <name evidence="2" type="ORF">ALC53_03382</name>
</gene>
<evidence type="ECO:0000313" key="2">
    <source>
        <dbReference type="EMBL" id="KYM87483.1"/>
    </source>
</evidence>
<dbReference type="AlphaFoldDB" id="A0A195BN74"/>
<evidence type="ECO:0000313" key="3">
    <source>
        <dbReference type="Proteomes" id="UP000078540"/>
    </source>
</evidence>
<sequence length="241" mass="26576">MDNLVKVAKSIGLSSLLRCLSKVLLESGKKLAGRLPATLMPRYNVPRYFQPSSHTDPSSRGRGILVTRYLRPTYHHLVSDTIEETTDAFAKHDHITHVTRGPSSVITNSEKDLVGQGKEAHVGSGDVASMPGLISGDCSADNRSLRTLRFTDRLVGGGRRWLMLLSELYSDYTASARRLFARERSLFALPHSTPPFTTGEAGPAVSRNDPRGGSSNERLVDKKVHFASFCKKERLIIKSLM</sequence>
<organism evidence="2 3">
    <name type="scientific">Atta colombica</name>
    <dbReference type="NCBI Taxonomy" id="520822"/>
    <lineage>
        <taxon>Eukaryota</taxon>
        <taxon>Metazoa</taxon>
        <taxon>Ecdysozoa</taxon>
        <taxon>Arthropoda</taxon>
        <taxon>Hexapoda</taxon>
        <taxon>Insecta</taxon>
        <taxon>Pterygota</taxon>
        <taxon>Neoptera</taxon>
        <taxon>Endopterygota</taxon>
        <taxon>Hymenoptera</taxon>
        <taxon>Apocrita</taxon>
        <taxon>Aculeata</taxon>
        <taxon>Formicoidea</taxon>
        <taxon>Formicidae</taxon>
        <taxon>Myrmicinae</taxon>
        <taxon>Atta</taxon>
    </lineage>
</organism>
<keyword evidence="3" id="KW-1185">Reference proteome</keyword>
<accession>A0A195BN74</accession>
<evidence type="ECO:0000256" key="1">
    <source>
        <dbReference type="SAM" id="MobiDB-lite"/>
    </source>
</evidence>
<protein>
    <submittedName>
        <fullName evidence="2">Uncharacterized protein</fullName>
    </submittedName>
</protein>
<feature type="region of interest" description="Disordered" evidence="1">
    <location>
        <begin position="191"/>
        <end position="217"/>
    </location>
</feature>
<reference evidence="2 3" key="1">
    <citation type="submission" date="2015-09" db="EMBL/GenBank/DDBJ databases">
        <title>Atta colombica WGS genome.</title>
        <authorList>
            <person name="Nygaard S."/>
            <person name="Hu H."/>
            <person name="Boomsma J."/>
            <person name="Zhang G."/>
        </authorList>
    </citation>
    <scope>NUCLEOTIDE SEQUENCE [LARGE SCALE GENOMIC DNA]</scope>
    <source>
        <strain evidence="2">Treedump-2</strain>
        <tissue evidence="2">Whole body</tissue>
    </source>
</reference>
<proteinExistence type="predicted"/>
<dbReference type="Proteomes" id="UP000078540">
    <property type="component" value="Unassembled WGS sequence"/>
</dbReference>
<dbReference type="EMBL" id="KQ976432">
    <property type="protein sequence ID" value="KYM87483.1"/>
    <property type="molecule type" value="Genomic_DNA"/>
</dbReference>